<dbReference type="KEGG" id="sata:C5746_39620"/>
<protein>
    <submittedName>
        <fullName evidence="1">Uncharacterized protein</fullName>
    </submittedName>
</protein>
<gene>
    <name evidence="1" type="ORF">C5746_39620</name>
</gene>
<accession>A0A2Z5JNJ6</accession>
<evidence type="ECO:0000313" key="1">
    <source>
        <dbReference type="EMBL" id="AXE82021.1"/>
    </source>
</evidence>
<name>A0A2Z5JNJ6_STRAR</name>
<evidence type="ECO:0000313" key="2">
    <source>
        <dbReference type="Proteomes" id="UP000252698"/>
    </source>
</evidence>
<dbReference type="RefSeq" id="WP_114248419.1">
    <property type="nucleotide sequence ID" value="NZ_CP027306.1"/>
</dbReference>
<dbReference type="Proteomes" id="UP000252698">
    <property type="component" value="Chromosome"/>
</dbReference>
<reference evidence="1 2" key="1">
    <citation type="journal article" date="2018" name="Front. Microbiol.">
        <title>Genome Sequencing of Streptomyces atratus SCSIOZH16 and Activation Production of Nocardamine via Metabolic Engineering.</title>
        <authorList>
            <person name="Li Y."/>
            <person name="Zhang C."/>
            <person name="Liu C."/>
            <person name="Ju J."/>
            <person name="Ma J."/>
        </authorList>
    </citation>
    <scope>NUCLEOTIDE SEQUENCE [LARGE SCALE GENOMIC DNA]</scope>
    <source>
        <strain evidence="1 2">SCSIO_ZH16</strain>
    </source>
</reference>
<proteinExistence type="predicted"/>
<dbReference type="AlphaFoldDB" id="A0A2Z5JNJ6"/>
<dbReference type="EMBL" id="CP027306">
    <property type="protein sequence ID" value="AXE82021.1"/>
    <property type="molecule type" value="Genomic_DNA"/>
</dbReference>
<sequence>MKTGQTSATGTPLYSAELIQEGSAYKLVVTDRLRHTVQTAYVSRRLVEQLPTFLSKFNSPQLDGLRQ</sequence>
<dbReference type="GeneID" id="95524397"/>
<organism evidence="1 2">
    <name type="scientific">Streptomyces atratus</name>
    <dbReference type="NCBI Taxonomy" id="1893"/>
    <lineage>
        <taxon>Bacteria</taxon>
        <taxon>Bacillati</taxon>
        <taxon>Actinomycetota</taxon>
        <taxon>Actinomycetes</taxon>
        <taxon>Kitasatosporales</taxon>
        <taxon>Streptomycetaceae</taxon>
        <taxon>Streptomyces</taxon>
    </lineage>
</organism>